<evidence type="ECO:0000313" key="3">
    <source>
        <dbReference type="Proteomes" id="UP001595805"/>
    </source>
</evidence>
<reference evidence="3" key="1">
    <citation type="journal article" date="2019" name="Int. J. Syst. Evol. Microbiol.">
        <title>The Global Catalogue of Microorganisms (GCM) 10K type strain sequencing project: providing services to taxonomists for standard genome sequencing and annotation.</title>
        <authorList>
            <consortium name="The Broad Institute Genomics Platform"/>
            <consortium name="The Broad Institute Genome Sequencing Center for Infectious Disease"/>
            <person name="Wu L."/>
            <person name="Ma J."/>
        </authorList>
    </citation>
    <scope>NUCLEOTIDE SEQUENCE [LARGE SCALE GENOMIC DNA]</scope>
    <source>
        <strain evidence="3">CCUG 60523</strain>
    </source>
</reference>
<dbReference type="InterPro" id="IPR003439">
    <property type="entry name" value="ABC_transporter-like_ATP-bd"/>
</dbReference>
<organism evidence="2 3">
    <name type="scientific">Algoriphagus namhaensis</name>
    <dbReference type="NCBI Taxonomy" id="915353"/>
    <lineage>
        <taxon>Bacteria</taxon>
        <taxon>Pseudomonadati</taxon>
        <taxon>Bacteroidota</taxon>
        <taxon>Cytophagia</taxon>
        <taxon>Cytophagales</taxon>
        <taxon>Cyclobacteriaceae</taxon>
        <taxon>Algoriphagus</taxon>
    </lineage>
</organism>
<dbReference type="GO" id="GO:0005524">
    <property type="term" value="F:ATP binding"/>
    <property type="evidence" value="ECO:0007669"/>
    <property type="project" value="UniProtKB-KW"/>
</dbReference>
<sequence length="141" mass="15657">MTDGGLFDDSLGEGFEIGVVIFSPQFLKRILLNTISSNFIFIVNNSIIQIQDLQFNWDKSKVPFIIIPKLALLKSEHLWIKGESGSGKTTFLNLLSGVSPLSSGKIKIYGGNLADVSSSKWDTIEKMKLKMKDGKVYKNTL</sequence>
<feature type="domain" description="ABC transporter" evidence="1">
    <location>
        <begin position="71"/>
        <end position="120"/>
    </location>
</feature>
<keyword evidence="3" id="KW-1185">Reference proteome</keyword>
<dbReference type="EMBL" id="JBHRZS010000002">
    <property type="protein sequence ID" value="MFC3878725.1"/>
    <property type="molecule type" value="Genomic_DNA"/>
</dbReference>
<dbReference type="Proteomes" id="UP001595805">
    <property type="component" value="Unassembled WGS sequence"/>
</dbReference>
<dbReference type="RefSeq" id="WP_377902461.1">
    <property type="nucleotide sequence ID" value="NZ_JBHRZS010000002.1"/>
</dbReference>
<keyword evidence="2" id="KW-0547">Nucleotide-binding</keyword>
<dbReference type="SUPFAM" id="SSF52540">
    <property type="entry name" value="P-loop containing nucleoside triphosphate hydrolases"/>
    <property type="match status" value="1"/>
</dbReference>
<dbReference type="Pfam" id="PF00005">
    <property type="entry name" value="ABC_tran"/>
    <property type="match status" value="1"/>
</dbReference>
<accession>A0ABV8AM62</accession>
<dbReference type="Gene3D" id="3.40.50.300">
    <property type="entry name" value="P-loop containing nucleotide triphosphate hydrolases"/>
    <property type="match status" value="1"/>
</dbReference>
<evidence type="ECO:0000259" key="1">
    <source>
        <dbReference type="Pfam" id="PF00005"/>
    </source>
</evidence>
<proteinExistence type="predicted"/>
<name>A0ABV8AM62_9BACT</name>
<comment type="caution">
    <text evidence="2">The sequence shown here is derived from an EMBL/GenBank/DDBJ whole genome shotgun (WGS) entry which is preliminary data.</text>
</comment>
<dbReference type="InterPro" id="IPR027417">
    <property type="entry name" value="P-loop_NTPase"/>
</dbReference>
<protein>
    <submittedName>
        <fullName evidence="2">ATP-binding cassette domain-containing protein</fullName>
    </submittedName>
</protein>
<gene>
    <name evidence="2" type="ORF">ACFOSV_00975</name>
</gene>
<keyword evidence="2" id="KW-0067">ATP-binding</keyword>
<evidence type="ECO:0000313" key="2">
    <source>
        <dbReference type="EMBL" id="MFC3878725.1"/>
    </source>
</evidence>